<evidence type="ECO:0000313" key="3">
    <source>
        <dbReference type="Proteomes" id="UP000275652"/>
    </source>
</evidence>
<name>A0A9X8HEL9_APHAT</name>
<feature type="compositionally biased region" description="Polar residues" evidence="1">
    <location>
        <begin position="207"/>
        <end position="226"/>
    </location>
</feature>
<protein>
    <submittedName>
        <fullName evidence="2">Uncharacterized protein</fullName>
    </submittedName>
</protein>
<dbReference type="AlphaFoldDB" id="A0A9X8HEL9"/>
<feature type="region of interest" description="Disordered" evidence="1">
    <location>
        <begin position="151"/>
        <end position="226"/>
    </location>
</feature>
<feature type="non-terminal residue" evidence="2">
    <location>
        <position position="226"/>
    </location>
</feature>
<dbReference type="EMBL" id="QUTI01017206">
    <property type="protein sequence ID" value="RLO10810.1"/>
    <property type="molecule type" value="Genomic_DNA"/>
</dbReference>
<evidence type="ECO:0000313" key="2">
    <source>
        <dbReference type="EMBL" id="RLO10810.1"/>
    </source>
</evidence>
<proteinExistence type="predicted"/>
<comment type="caution">
    <text evidence="2">The sequence shown here is derived from an EMBL/GenBank/DDBJ whole genome shotgun (WGS) entry which is preliminary data.</text>
</comment>
<sequence>DIKAVEKWLTLSKAERKEMTLLATKANEIDWSADMLTKIPAFIDVDAVIKEKGVSAVHAKEQWVVELINVKRAIASKDKDLCAVVDETVVIAKKEEAKVSSCLDKLKASKEEVINTLRIIDREEAKAVRNGKPYLDESAATSGAAATAAAAVQSNRKPRNSQNRATELVVSEPTIPEEPSASISEGDEAAAEQPTTADSEAAAVPAKNNTPSAVPREQSTVVEMTL</sequence>
<gene>
    <name evidence="2" type="ORF">DYB28_009391</name>
</gene>
<evidence type="ECO:0000256" key="1">
    <source>
        <dbReference type="SAM" id="MobiDB-lite"/>
    </source>
</evidence>
<dbReference type="Proteomes" id="UP000275652">
    <property type="component" value="Unassembled WGS sequence"/>
</dbReference>
<reference evidence="2 3" key="1">
    <citation type="journal article" date="2018" name="J. Invertebr. Pathol.">
        <title>New genotyping method for the causative agent of crayfish plague (Aphanomyces astaci) based on whole genome data.</title>
        <authorList>
            <person name="Minardi D."/>
            <person name="Studholme D.J."/>
            <person name="van der Giezen M."/>
            <person name="Pretto T."/>
            <person name="Oidtmann B."/>
        </authorList>
    </citation>
    <scope>NUCLEOTIDE SEQUENCE [LARGE SCALE GENOMIC DNA]</scope>
    <source>
        <strain evidence="2 3">KB13</strain>
    </source>
</reference>
<feature type="compositionally biased region" description="Polar residues" evidence="1">
    <location>
        <begin position="152"/>
        <end position="165"/>
    </location>
</feature>
<organism evidence="2 3">
    <name type="scientific">Aphanomyces astaci</name>
    <name type="common">Crayfish plague agent</name>
    <dbReference type="NCBI Taxonomy" id="112090"/>
    <lineage>
        <taxon>Eukaryota</taxon>
        <taxon>Sar</taxon>
        <taxon>Stramenopiles</taxon>
        <taxon>Oomycota</taxon>
        <taxon>Saprolegniomycetes</taxon>
        <taxon>Saprolegniales</taxon>
        <taxon>Verrucalvaceae</taxon>
        <taxon>Aphanomyces</taxon>
    </lineage>
</organism>
<accession>A0A9X8HEL9</accession>